<name>A0AAW5SG59_MYCNV</name>
<dbReference type="Proteomes" id="UP001207528">
    <property type="component" value="Unassembled WGS sequence"/>
</dbReference>
<evidence type="ECO:0000313" key="5">
    <source>
        <dbReference type="Proteomes" id="UP001207528"/>
    </source>
</evidence>
<accession>A0AAW5SG59</accession>
<reference evidence="3" key="2">
    <citation type="submission" date="2020-07" db="EMBL/GenBank/DDBJ databases">
        <authorList>
            <person name="Pettersson B.M.F."/>
            <person name="Behra P.R.K."/>
            <person name="Ramesh M."/>
            <person name="Das S."/>
            <person name="Dasgupta S."/>
            <person name="Kirsebom L.A."/>
        </authorList>
    </citation>
    <scope>NUCLEOTIDE SEQUENCE</scope>
    <source>
        <strain evidence="3">DSM 44203</strain>
    </source>
</reference>
<feature type="region of interest" description="Disordered" evidence="1">
    <location>
        <begin position="120"/>
        <end position="140"/>
    </location>
</feature>
<reference evidence="2 4" key="1">
    <citation type="journal article" date="2016" name="Genome Announc.">
        <title>Draft Genome Sequences of Five Rapidly Growing Mycobacterium Species, M. thermoresistibile, M. fortuitum subsp. acetamidolyticum, M. canariasense, M. brisbanense, and M. novocastrense.</title>
        <authorList>
            <person name="Katahira K."/>
            <person name="Ogura Y."/>
            <person name="Gotoh Y."/>
            <person name="Hayashi T."/>
        </authorList>
    </citation>
    <scope>NUCLEOTIDE SEQUENCE [LARGE SCALE GENOMIC DNA]</scope>
    <source>
        <strain evidence="2 4">JCM18114</strain>
    </source>
</reference>
<dbReference type="Proteomes" id="UP000069773">
    <property type="component" value="Unassembled WGS sequence"/>
</dbReference>
<reference evidence="3" key="3">
    <citation type="journal article" date="2022" name="BMC Genomics">
        <title>Comparative genome analysis of mycobacteria focusing on tRNA and non-coding RNA.</title>
        <authorList>
            <person name="Behra P.R.K."/>
            <person name="Pettersson B.M.F."/>
            <person name="Ramesh M."/>
            <person name="Das S."/>
            <person name="Dasgupta S."/>
            <person name="Kirsebom L.A."/>
        </authorList>
    </citation>
    <scope>NUCLEOTIDE SEQUENCE</scope>
    <source>
        <strain evidence="3">DSM 44203</strain>
    </source>
</reference>
<dbReference type="EMBL" id="JACKTI010000020">
    <property type="protein sequence ID" value="MCV7022712.1"/>
    <property type="molecule type" value="Genomic_DNA"/>
</dbReference>
<evidence type="ECO:0000256" key="1">
    <source>
        <dbReference type="SAM" id="MobiDB-lite"/>
    </source>
</evidence>
<dbReference type="EMBL" id="BCTA01000038">
    <property type="protein sequence ID" value="GAT10284.1"/>
    <property type="molecule type" value="Genomic_DNA"/>
</dbReference>
<keyword evidence="4" id="KW-1185">Reference proteome</keyword>
<evidence type="ECO:0000313" key="3">
    <source>
        <dbReference type="EMBL" id="MCV7022712.1"/>
    </source>
</evidence>
<sequence>MCRSLKGGQRRRCPSCTSYPAAARANGNRRQGRLARRKVVDHLESLGLVETAAAVLAAPPSVLATFMAATDIDPAILGEVPMPGTGPNGADVSALVEKSTSERAQQKRRIVVSVGAAPAAASTAPQQRPAPSAATTAPPVHAGAATRLAAALARGRAGRAGAPAPAANVPNCKKNISVVMDWEDRAEDVFAAGASKAQCRIACAEAEMLCKGCPLMESCAQEAKTTHYTGVAGGRIFVNGRHRLTPSAPARIVA</sequence>
<evidence type="ECO:0000313" key="4">
    <source>
        <dbReference type="Proteomes" id="UP000069773"/>
    </source>
</evidence>
<dbReference type="AlphaFoldDB" id="A0AAW5SG59"/>
<proteinExistence type="predicted"/>
<comment type="caution">
    <text evidence="3">The sequence shown here is derived from an EMBL/GenBank/DDBJ whole genome shotgun (WGS) entry which is preliminary data.</text>
</comment>
<protein>
    <recommendedName>
        <fullName evidence="6">4Fe-4S Wbl-type domain-containing protein</fullName>
    </recommendedName>
</protein>
<gene>
    <name evidence="3" type="ORF">H7I77_05010</name>
    <name evidence="2" type="ORF">RMCN_3417</name>
</gene>
<evidence type="ECO:0008006" key="6">
    <source>
        <dbReference type="Google" id="ProtNLM"/>
    </source>
</evidence>
<dbReference type="RefSeq" id="WP_067391489.1">
    <property type="nucleotide sequence ID" value="NZ_BCTA01000038.1"/>
</dbReference>
<organism evidence="3 5">
    <name type="scientific">Mycolicibacterium novocastrense</name>
    <name type="common">Mycobacterium novocastrense</name>
    <dbReference type="NCBI Taxonomy" id="59813"/>
    <lineage>
        <taxon>Bacteria</taxon>
        <taxon>Bacillati</taxon>
        <taxon>Actinomycetota</taxon>
        <taxon>Actinomycetes</taxon>
        <taxon>Mycobacteriales</taxon>
        <taxon>Mycobacteriaceae</taxon>
        <taxon>Mycolicibacterium</taxon>
    </lineage>
</organism>
<evidence type="ECO:0000313" key="2">
    <source>
        <dbReference type="EMBL" id="GAT10284.1"/>
    </source>
</evidence>